<dbReference type="Proteomes" id="UP000537326">
    <property type="component" value="Unassembled WGS sequence"/>
</dbReference>
<protein>
    <submittedName>
        <fullName evidence="2">Ubiquinone/menaquinone biosynthesis C-methylase UbiE</fullName>
    </submittedName>
</protein>
<keyword evidence="3" id="KW-1185">Reference proteome</keyword>
<dbReference type="InterPro" id="IPR013216">
    <property type="entry name" value="Methyltransf_11"/>
</dbReference>
<organism evidence="2 3">
    <name type="scientific">Nocardioides marinus</name>
    <dbReference type="NCBI Taxonomy" id="374514"/>
    <lineage>
        <taxon>Bacteria</taxon>
        <taxon>Bacillati</taxon>
        <taxon>Actinomycetota</taxon>
        <taxon>Actinomycetes</taxon>
        <taxon>Propionibacteriales</taxon>
        <taxon>Nocardioidaceae</taxon>
        <taxon>Nocardioides</taxon>
    </lineage>
</organism>
<dbReference type="RefSeq" id="WP_179532409.1">
    <property type="nucleotide sequence ID" value="NZ_BAAAPP010000014.1"/>
</dbReference>
<keyword evidence="2" id="KW-0489">Methyltransferase</keyword>
<proteinExistence type="predicted"/>
<feature type="domain" description="Methyltransferase type 11" evidence="1">
    <location>
        <begin position="59"/>
        <end position="148"/>
    </location>
</feature>
<gene>
    <name evidence="2" type="ORF">BKA05_003285</name>
</gene>
<evidence type="ECO:0000313" key="2">
    <source>
        <dbReference type="EMBL" id="NYI11770.1"/>
    </source>
</evidence>
<evidence type="ECO:0000313" key="3">
    <source>
        <dbReference type="Proteomes" id="UP000537326"/>
    </source>
</evidence>
<dbReference type="GO" id="GO:0032259">
    <property type="term" value="P:methylation"/>
    <property type="evidence" value="ECO:0007669"/>
    <property type="project" value="UniProtKB-KW"/>
</dbReference>
<keyword evidence="2" id="KW-0808">Transferase</keyword>
<accession>A0A7Z0C3E1</accession>
<dbReference type="AlphaFoldDB" id="A0A7Z0C3E1"/>
<comment type="caution">
    <text evidence="2">The sequence shown here is derived from an EMBL/GenBank/DDBJ whole genome shotgun (WGS) entry which is preliminary data.</text>
</comment>
<dbReference type="Pfam" id="PF08241">
    <property type="entry name" value="Methyltransf_11"/>
    <property type="match status" value="1"/>
</dbReference>
<dbReference type="Gene3D" id="3.40.50.150">
    <property type="entry name" value="Vaccinia Virus protein VP39"/>
    <property type="match status" value="1"/>
</dbReference>
<dbReference type="EMBL" id="JACBZI010000001">
    <property type="protein sequence ID" value="NYI11770.1"/>
    <property type="molecule type" value="Genomic_DNA"/>
</dbReference>
<evidence type="ECO:0000259" key="1">
    <source>
        <dbReference type="Pfam" id="PF08241"/>
    </source>
</evidence>
<name>A0A7Z0C3E1_9ACTN</name>
<sequence length="260" mass="27641">MSEEPQAEEFDTVAAWTADAVEELGADHALPAACRGSGSPAALEWLADRMGLAPGMRLLDSGAGVGGPARLVQGTHGVEPTLVDPMEGACRAAERLFGLRTLVGDGAALPVNSGGYDAGWSLGVLCTVEDKVAQVAELRRVVADGGAVGFLVFVRTVEELTDPPEGNHFITAEELDELVREAGLEVVDRAWLGDFDSPPQDWQDAADAVDDVVRRDHGDSESFQEAQRNQDRMIRLLRDGSVAGRLVACRVPGRRAGRDT</sequence>
<keyword evidence="2" id="KW-0830">Ubiquinone</keyword>
<reference evidence="2 3" key="1">
    <citation type="submission" date="2020-07" db="EMBL/GenBank/DDBJ databases">
        <title>Sequencing the genomes of 1000 actinobacteria strains.</title>
        <authorList>
            <person name="Klenk H.-P."/>
        </authorList>
    </citation>
    <scope>NUCLEOTIDE SEQUENCE [LARGE SCALE GENOMIC DNA]</scope>
    <source>
        <strain evidence="2 3">DSM 18248</strain>
    </source>
</reference>
<dbReference type="SUPFAM" id="SSF53335">
    <property type="entry name" value="S-adenosyl-L-methionine-dependent methyltransferases"/>
    <property type="match status" value="1"/>
</dbReference>
<dbReference type="GO" id="GO:0008757">
    <property type="term" value="F:S-adenosylmethionine-dependent methyltransferase activity"/>
    <property type="evidence" value="ECO:0007669"/>
    <property type="project" value="InterPro"/>
</dbReference>
<dbReference type="InterPro" id="IPR029063">
    <property type="entry name" value="SAM-dependent_MTases_sf"/>
</dbReference>